<accession>A0A9Q3BYD8</accession>
<sequence length="168" mass="19910">MQEDYAYQYENLNQLDGKLVHLEEWIYALQNKKWPNKLKIQLEDSNSEDGSPRIIHMPINKTEETFQILEDGNEIINGSPFKIEPKRKRVKFSENNGLTDEEIINEIAKRHQNCWIKRQKFKIHIPYQLLGQTIKLPRRTLLMETGNPKFIQKPPNENDETASILEHE</sequence>
<reference evidence="2" key="1">
    <citation type="submission" date="2021-03" db="EMBL/GenBank/DDBJ databases">
        <title>Draft genome sequence of rust myrtle Austropuccinia psidii MF-1, a brazilian biotype.</title>
        <authorList>
            <person name="Quecine M.C."/>
            <person name="Pachon D.M.R."/>
            <person name="Bonatelli M.L."/>
            <person name="Correr F.H."/>
            <person name="Franceschini L.M."/>
            <person name="Leite T.F."/>
            <person name="Margarido G.R.A."/>
            <person name="Almeida C.A."/>
            <person name="Ferrarezi J.A."/>
            <person name="Labate C.A."/>
        </authorList>
    </citation>
    <scope>NUCLEOTIDE SEQUENCE</scope>
    <source>
        <strain evidence="2">MF-1</strain>
    </source>
</reference>
<evidence type="ECO:0000313" key="2">
    <source>
        <dbReference type="EMBL" id="MBW0474869.1"/>
    </source>
</evidence>
<dbReference type="AlphaFoldDB" id="A0A9Q3BYD8"/>
<comment type="caution">
    <text evidence="2">The sequence shown here is derived from an EMBL/GenBank/DDBJ whole genome shotgun (WGS) entry which is preliminary data.</text>
</comment>
<evidence type="ECO:0000313" key="3">
    <source>
        <dbReference type="Proteomes" id="UP000765509"/>
    </source>
</evidence>
<proteinExistence type="predicted"/>
<organism evidence="2 3">
    <name type="scientific">Austropuccinia psidii MF-1</name>
    <dbReference type="NCBI Taxonomy" id="1389203"/>
    <lineage>
        <taxon>Eukaryota</taxon>
        <taxon>Fungi</taxon>
        <taxon>Dikarya</taxon>
        <taxon>Basidiomycota</taxon>
        <taxon>Pucciniomycotina</taxon>
        <taxon>Pucciniomycetes</taxon>
        <taxon>Pucciniales</taxon>
        <taxon>Sphaerophragmiaceae</taxon>
        <taxon>Austropuccinia</taxon>
    </lineage>
</organism>
<evidence type="ECO:0000256" key="1">
    <source>
        <dbReference type="SAM" id="MobiDB-lite"/>
    </source>
</evidence>
<feature type="region of interest" description="Disordered" evidence="1">
    <location>
        <begin position="147"/>
        <end position="168"/>
    </location>
</feature>
<protein>
    <submittedName>
        <fullName evidence="2">Uncharacterized protein</fullName>
    </submittedName>
</protein>
<dbReference type="Proteomes" id="UP000765509">
    <property type="component" value="Unassembled WGS sequence"/>
</dbReference>
<dbReference type="EMBL" id="AVOT02003891">
    <property type="protein sequence ID" value="MBW0474869.1"/>
    <property type="molecule type" value="Genomic_DNA"/>
</dbReference>
<keyword evidence="3" id="KW-1185">Reference proteome</keyword>
<gene>
    <name evidence="2" type="ORF">O181_014584</name>
</gene>
<name>A0A9Q3BYD8_9BASI</name>